<organism evidence="1 2">
    <name type="scientific">Dendrothele bispora (strain CBS 962.96)</name>
    <dbReference type="NCBI Taxonomy" id="1314807"/>
    <lineage>
        <taxon>Eukaryota</taxon>
        <taxon>Fungi</taxon>
        <taxon>Dikarya</taxon>
        <taxon>Basidiomycota</taxon>
        <taxon>Agaricomycotina</taxon>
        <taxon>Agaricomycetes</taxon>
        <taxon>Agaricomycetidae</taxon>
        <taxon>Agaricales</taxon>
        <taxon>Agaricales incertae sedis</taxon>
        <taxon>Dendrothele</taxon>
    </lineage>
</organism>
<name>A0A4S8LHP9_DENBC</name>
<protein>
    <submittedName>
        <fullName evidence="1">Uncharacterized protein</fullName>
    </submittedName>
</protein>
<accession>A0A4S8LHP9</accession>
<proteinExistence type="predicted"/>
<dbReference type="AlphaFoldDB" id="A0A4S8LHP9"/>
<sequence>MIYVDQGLTARPQEAPRRQPVYMLAISFRSVGGVRLPLQLVWAFRFCLYLVLHLADILAGRKARVCQKGKHFNVEKGTIIVSVTVDPYELLVPAAVILDSGDMLIDLTVISLNVRKFIDFTLVALVELWRIFNKGFARTNAVGRVSWLKKECEAFNFTEAFKLFLSALLYKVYALKQDVFFQSRVGLQQLKMLRKILVLVQKQQELETLPPLEKW</sequence>
<reference evidence="1 2" key="1">
    <citation type="journal article" date="2019" name="Nat. Ecol. Evol.">
        <title>Megaphylogeny resolves global patterns of mushroom evolution.</title>
        <authorList>
            <person name="Varga T."/>
            <person name="Krizsan K."/>
            <person name="Foldi C."/>
            <person name="Dima B."/>
            <person name="Sanchez-Garcia M."/>
            <person name="Sanchez-Ramirez S."/>
            <person name="Szollosi G.J."/>
            <person name="Szarkandi J.G."/>
            <person name="Papp V."/>
            <person name="Albert L."/>
            <person name="Andreopoulos W."/>
            <person name="Angelini C."/>
            <person name="Antonin V."/>
            <person name="Barry K.W."/>
            <person name="Bougher N.L."/>
            <person name="Buchanan P."/>
            <person name="Buyck B."/>
            <person name="Bense V."/>
            <person name="Catcheside P."/>
            <person name="Chovatia M."/>
            <person name="Cooper J."/>
            <person name="Damon W."/>
            <person name="Desjardin D."/>
            <person name="Finy P."/>
            <person name="Geml J."/>
            <person name="Haridas S."/>
            <person name="Hughes K."/>
            <person name="Justo A."/>
            <person name="Karasinski D."/>
            <person name="Kautmanova I."/>
            <person name="Kiss B."/>
            <person name="Kocsube S."/>
            <person name="Kotiranta H."/>
            <person name="LaButti K.M."/>
            <person name="Lechner B.E."/>
            <person name="Liimatainen K."/>
            <person name="Lipzen A."/>
            <person name="Lukacs Z."/>
            <person name="Mihaltcheva S."/>
            <person name="Morgado L.N."/>
            <person name="Niskanen T."/>
            <person name="Noordeloos M.E."/>
            <person name="Ohm R.A."/>
            <person name="Ortiz-Santana B."/>
            <person name="Ovrebo C."/>
            <person name="Racz N."/>
            <person name="Riley R."/>
            <person name="Savchenko A."/>
            <person name="Shiryaev A."/>
            <person name="Soop K."/>
            <person name="Spirin V."/>
            <person name="Szebenyi C."/>
            <person name="Tomsovsky M."/>
            <person name="Tulloss R.E."/>
            <person name="Uehling J."/>
            <person name="Grigoriev I.V."/>
            <person name="Vagvolgyi C."/>
            <person name="Papp T."/>
            <person name="Martin F.M."/>
            <person name="Miettinen O."/>
            <person name="Hibbett D.S."/>
            <person name="Nagy L.G."/>
        </authorList>
    </citation>
    <scope>NUCLEOTIDE SEQUENCE [LARGE SCALE GENOMIC DNA]</scope>
    <source>
        <strain evidence="1 2">CBS 962.96</strain>
    </source>
</reference>
<dbReference type="EMBL" id="ML179422">
    <property type="protein sequence ID" value="THU88108.1"/>
    <property type="molecule type" value="Genomic_DNA"/>
</dbReference>
<keyword evidence="2" id="KW-1185">Reference proteome</keyword>
<dbReference type="Proteomes" id="UP000297245">
    <property type="component" value="Unassembled WGS sequence"/>
</dbReference>
<evidence type="ECO:0000313" key="1">
    <source>
        <dbReference type="EMBL" id="THU88108.1"/>
    </source>
</evidence>
<evidence type="ECO:0000313" key="2">
    <source>
        <dbReference type="Proteomes" id="UP000297245"/>
    </source>
</evidence>
<gene>
    <name evidence="1" type="ORF">K435DRAFT_803780</name>
</gene>